<dbReference type="InterPro" id="IPR002938">
    <property type="entry name" value="FAD-bd"/>
</dbReference>
<dbReference type="InterPro" id="IPR050816">
    <property type="entry name" value="Flavin-dep_Halogenase_NPB"/>
</dbReference>
<gene>
    <name evidence="2" type="ORF">EDC28_102376</name>
</gene>
<dbReference type="Pfam" id="PF01494">
    <property type="entry name" value="FAD_binding_3"/>
    <property type="match status" value="1"/>
</dbReference>
<accession>A0A3N1PT85</accession>
<dbReference type="PRINTS" id="PR00420">
    <property type="entry name" value="RNGMNOXGNASE"/>
</dbReference>
<sequence length="443" mass="48582">MMNAALPLEPAAYFDVVVIGGGPAGTAAALTLLKQPALSILVLERGDYQQEKVAEAISAGMCDLLQYLGVWEPLCQQQPLSLWGQQSAWGHPWLDDDAPHFGQFGHSWHINRRAFDLLMAEQVKASGGQVSTRSQLRQAHRTVNGWQLQVTDKDNRDSTIACRYLIDAAGRTSPWSLLAGANRVRYDNLLSLSNWLPKHPDADDTARVESNEWGWWSAVPQSDGRTVVSLMSDMELVRKHRLASPQGWFALLAQSRHIAAQVERPPILPTPRAKPAFSALLRPAMDAPIVAAGDAAAAHDPVAESGLSHALCTGVQAARAVVESLGGSNKFLWAYHDSLAREFSHYLRSHGQLYQAEQRWAGADFWRFRTTQPSLSPGTIVSSAQSPTKASIFVPGMVARRLLELAKVPKPAARIVAGLREEMPDLPVERILLAMEELLLVGR</sequence>
<comment type="caution">
    <text evidence="2">The sequence shown here is derived from an EMBL/GenBank/DDBJ whole genome shotgun (WGS) entry which is preliminary data.</text>
</comment>
<protein>
    <submittedName>
        <fullName evidence="2">Flavin-dependent dehydrogenase</fullName>
    </submittedName>
</protein>
<dbReference type="PANTHER" id="PTHR43747:SF1">
    <property type="entry name" value="SLR1998 PROTEIN"/>
    <property type="match status" value="1"/>
</dbReference>
<dbReference type="Proteomes" id="UP000268033">
    <property type="component" value="Unassembled WGS sequence"/>
</dbReference>
<reference evidence="2 3" key="1">
    <citation type="submission" date="2018-11" db="EMBL/GenBank/DDBJ databases">
        <title>Genomic Encyclopedia of Type Strains, Phase IV (KMG-IV): sequencing the most valuable type-strain genomes for metagenomic binning, comparative biology and taxonomic classification.</title>
        <authorList>
            <person name="Goeker M."/>
        </authorList>
    </citation>
    <scope>NUCLEOTIDE SEQUENCE [LARGE SCALE GENOMIC DNA]</scope>
    <source>
        <strain evidence="2 3">DSM 21945</strain>
    </source>
</reference>
<dbReference type="EMBL" id="RJUL01000002">
    <property type="protein sequence ID" value="ROQ29997.1"/>
    <property type="molecule type" value="Genomic_DNA"/>
</dbReference>
<dbReference type="Gene3D" id="3.30.9.100">
    <property type="match status" value="1"/>
</dbReference>
<dbReference type="AlphaFoldDB" id="A0A3N1PT85"/>
<dbReference type="SUPFAM" id="SSF51905">
    <property type="entry name" value="FAD/NAD(P)-binding domain"/>
    <property type="match status" value="1"/>
</dbReference>
<feature type="domain" description="FAD-binding" evidence="1">
    <location>
        <begin position="14"/>
        <end position="336"/>
    </location>
</feature>
<keyword evidence="3" id="KW-1185">Reference proteome</keyword>
<evidence type="ECO:0000313" key="2">
    <source>
        <dbReference type="EMBL" id="ROQ29997.1"/>
    </source>
</evidence>
<organism evidence="2 3">
    <name type="scientific">Gallaecimonas pentaromativorans</name>
    <dbReference type="NCBI Taxonomy" id="584787"/>
    <lineage>
        <taxon>Bacteria</taxon>
        <taxon>Pseudomonadati</taxon>
        <taxon>Pseudomonadota</taxon>
        <taxon>Gammaproteobacteria</taxon>
        <taxon>Enterobacterales</taxon>
        <taxon>Gallaecimonadaceae</taxon>
        <taxon>Gallaecimonas</taxon>
    </lineage>
</organism>
<name>A0A3N1PT85_9GAMM</name>
<dbReference type="RefSeq" id="WP_170164030.1">
    <property type="nucleotide sequence ID" value="NZ_LFWC01000027.1"/>
</dbReference>
<evidence type="ECO:0000259" key="1">
    <source>
        <dbReference type="Pfam" id="PF01494"/>
    </source>
</evidence>
<dbReference type="InterPro" id="IPR036188">
    <property type="entry name" value="FAD/NAD-bd_sf"/>
</dbReference>
<proteinExistence type="predicted"/>
<dbReference type="PANTHER" id="PTHR43747">
    <property type="entry name" value="FAD-BINDING PROTEIN"/>
    <property type="match status" value="1"/>
</dbReference>
<evidence type="ECO:0000313" key="3">
    <source>
        <dbReference type="Proteomes" id="UP000268033"/>
    </source>
</evidence>
<dbReference type="STRING" id="584787.GCA_001247655_02329"/>
<dbReference type="GO" id="GO:0071949">
    <property type="term" value="F:FAD binding"/>
    <property type="evidence" value="ECO:0007669"/>
    <property type="project" value="InterPro"/>
</dbReference>
<dbReference type="Gene3D" id="3.50.50.60">
    <property type="entry name" value="FAD/NAD(P)-binding domain"/>
    <property type="match status" value="1"/>
</dbReference>